<sequence length="385" mass="41927">MGYLNRYLLLLAFNLLNAIAFGAIISVAAVNIADHSSPTNLIIYYAYTGLLSLALLVAEFRAPRLLNSQARFLFTYTGRGLLFTYFGCIVYTNTLYNVVACIYTVSLGVVYLVVAWVPVVPLQNGVLYNWSRWHCEGSEQFYGGEEGSSEDNGGDTRQIGRKSRRRYETAVATHRYSSPPGPVAESGNALGVRLSSQATARELNPNYPAYVSAQSMVWPESPSELAISVDALANNAVAQPPVAERQNESFVYGVSVETKQSNTTGDAYLDSIVNSSRFAREVMDSENDNQVIVVRDGQSPAVVRSSFGLAGELAGNGTRPYSQCGPGSPLARPCSAARISSPMPYHVFAPESRESLNENIGHVDRALNDEEYLGPASNSFYHSPR</sequence>
<dbReference type="PANTHER" id="PTHR28128:SF1">
    <property type="entry name" value="GOLGI APPARATUS MEMBRANE PROTEIN TVP15"/>
    <property type="match status" value="1"/>
</dbReference>
<evidence type="ECO:0000256" key="3">
    <source>
        <dbReference type="ARBA" id="ARBA00022989"/>
    </source>
</evidence>
<evidence type="ECO:0000256" key="6">
    <source>
        <dbReference type="SAM" id="Phobius"/>
    </source>
</evidence>
<evidence type="ECO:0000313" key="7">
    <source>
        <dbReference type="EMBL" id="KAJ2749571.1"/>
    </source>
</evidence>
<comment type="caution">
    <text evidence="7">The sequence shown here is derived from an EMBL/GenBank/DDBJ whole genome shotgun (WGS) entry which is preliminary data.</text>
</comment>
<dbReference type="GO" id="GO:0016020">
    <property type="term" value="C:membrane"/>
    <property type="evidence" value="ECO:0007669"/>
    <property type="project" value="UniProtKB-SubCell"/>
</dbReference>
<comment type="subcellular location">
    <subcellularLocation>
        <location evidence="1">Membrane</location>
        <topology evidence="1">Multi-pass membrane protein</topology>
    </subcellularLocation>
</comment>
<feature type="transmembrane region" description="Helical" evidence="6">
    <location>
        <begin position="102"/>
        <end position="122"/>
    </location>
</feature>
<evidence type="ECO:0000256" key="4">
    <source>
        <dbReference type="ARBA" id="ARBA00023136"/>
    </source>
</evidence>
<keyword evidence="4 6" id="KW-0472">Membrane</keyword>
<dbReference type="OrthoDB" id="423534at2759"/>
<protein>
    <recommendedName>
        <fullName evidence="9">COPI associated protein</fullName>
    </recommendedName>
</protein>
<name>A0A9W8GWC2_9FUNG</name>
<dbReference type="Proteomes" id="UP001140011">
    <property type="component" value="Unassembled WGS sequence"/>
</dbReference>
<organism evidence="7 8">
    <name type="scientific">Coemansia pectinata</name>
    <dbReference type="NCBI Taxonomy" id="1052879"/>
    <lineage>
        <taxon>Eukaryota</taxon>
        <taxon>Fungi</taxon>
        <taxon>Fungi incertae sedis</taxon>
        <taxon>Zoopagomycota</taxon>
        <taxon>Kickxellomycotina</taxon>
        <taxon>Kickxellomycetes</taxon>
        <taxon>Kickxellales</taxon>
        <taxon>Kickxellaceae</taxon>
        <taxon>Coemansia</taxon>
    </lineage>
</organism>
<accession>A0A9W8GWC2</accession>
<evidence type="ECO:0000313" key="8">
    <source>
        <dbReference type="Proteomes" id="UP001140011"/>
    </source>
</evidence>
<dbReference type="InterPro" id="IPR013714">
    <property type="entry name" value="Golgi_TVP15"/>
</dbReference>
<keyword evidence="2 6" id="KW-0812">Transmembrane</keyword>
<dbReference type="Pfam" id="PF08507">
    <property type="entry name" value="COPI_assoc"/>
    <property type="match status" value="1"/>
</dbReference>
<evidence type="ECO:0000256" key="2">
    <source>
        <dbReference type="ARBA" id="ARBA00022692"/>
    </source>
</evidence>
<reference evidence="7" key="1">
    <citation type="submission" date="2022-07" db="EMBL/GenBank/DDBJ databases">
        <title>Phylogenomic reconstructions and comparative analyses of Kickxellomycotina fungi.</title>
        <authorList>
            <person name="Reynolds N.K."/>
            <person name="Stajich J.E."/>
            <person name="Barry K."/>
            <person name="Grigoriev I.V."/>
            <person name="Crous P."/>
            <person name="Smith M.E."/>
        </authorList>
    </citation>
    <scope>NUCLEOTIDE SEQUENCE</scope>
    <source>
        <strain evidence="7">BCRC 34297</strain>
    </source>
</reference>
<gene>
    <name evidence="7" type="ORF">GGI19_005590</name>
</gene>
<keyword evidence="8" id="KW-1185">Reference proteome</keyword>
<dbReference type="EMBL" id="JANBUH010000755">
    <property type="protein sequence ID" value="KAJ2749571.1"/>
    <property type="molecule type" value="Genomic_DNA"/>
</dbReference>
<dbReference type="PANTHER" id="PTHR28128">
    <property type="entry name" value="GOLGI APPARATUS MEMBRANE PROTEIN TVP15"/>
    <property type="match status" value="1"/>
</dbReference>
<evidence type="ECO:0000256" key="1">
    <source>
        <dbReference type="ARBA" id="ARBA00004141"/>
    </source>
</evidence>
<evidence type="ECO:0000256" key="5">
    <source>
        <dbReference type="SAM" id="MobiDB-lite"/>
    </source>
</evidence>
<dbReference type="AlphaFoldDB" id="A0A9W8GWC2"/>
<feature type="transmembrane region" description="Helical" evidence="6">
    <location>
        <begin position="7"/>
        <end position="30"/>
    </location>
</feature>
<proteinExistence type="predicted"/>
<feature type="region of interest" description="Disordered" evidence="5">
    <location>
        <begin position="142"/>
        <end position="164"/>
    </location>
</feature>
<evidence type="ECO:0008006" key="9">
    <source>
        <dbReference type="Google" id="ProtNLM"/>
    </source>
</evidence>
<keyword evidence="3 6" id="KW-1133">Transmembrane helix</keyword>
<feature type="transmembrane region" description="Helical" evidence="6">
    <location>
        <begin position="42"/>
        <end position="60"/>
    </location>
</feature>